<evidence type="ECO:0000313" key="5">
    <source>
        <dbReference type="Proteomes" id="UP000316313"/>
    </source>
</evidence>
<comment type="similarity">
    <text evidence="1 2">Belongs to the outer membrane factor (OMF) (TC 1.B.17) family.</text>
</comment>
<keyword evidence="2" id="KW-1134">Transmembrane beta strand</keyword>
<dbReference type="KEGG" id="ssam:E3D00_01865"/>
<name>A0A4Y6UFW3_9PROT</name>
<dbReference type="PANTHER" id="PTHR30203:SF33">
    <property type="entry name" value="BLR4455 PROTEIN"/>
    <property type="match status" value="1"/>
</dbReference>
<dbReference type="GO" id="GO:0005886">
    <property type="term" value="C:plasma membrane"/>
    <property type="evidence" value="ECO:0007669"/>
    <property type="project" value="UniProtKB-SubCell"/>
</dbReference>
<dbReference type="GO" id="GO:0015562">
    <property type="term" value="F:efflux transmembrane transporter activity"/>
    <property type="evidence" value="ECO:0007669"/>
    <property type="project" value="InterPro"/>
</dbReference>
<proteinExistence type="inferred from homology"/>
<sequence length="519" mass="57136">MPIFPRPQASVPLHPLHFAPLALPLLLAPLLSGCILVGPNYHKPKAIISSKFKEAPPPPGWNKAQPDLATFPKGNWWIIFNDPTLNELEERVATSNQSLKQYEAQYRKAAATIDSIRAQLFPTLNGTFSYNRAAKGGSSVSLGNNQFQNTGTTTNTWQTGPSASWTIDVWGKIRRQIQEQVTATQANAALVANMKLSYELQLAQDYFSLRYQDSLVDLFTRNVGLYKHNLQILQNQLDAGVANPTSVFQAKYQLQSTQASLANAHIARAQYEHAIAVLTGRPPEELTIPPMPLPDNLPPAPLSTPSMLLERRPDVAQAERNMESANAEIGYAIGAFYPDITLSASYGYSGNPLQHLIQIANRTWGLGAAASETIFQGGARTAAVRQAEADYDNAVANYRQTVLSAMQDTEDQMSNLHYLADQLNLQNQAIASAQSAVTVSMNAYLAGTEIYTTVIDAQQAALQYEQNQLNIRQQQFLSEIRLLTDLGGGWNINQLPTKSSLQQDNPFLPSFIQKDKNGR</sequence>
<keyword evidence="2" id="KW-0472">Membrane</keyword>
<feature type="coiled-coil region" evidence="3">
    <location>
        <begin position="85"/>
        <end position="119"/>
    </location>
</feature>
<keyword evidence="2" id="KW-0564">Palmitate</keyword>
<dbReference type="AlphaFoldDB" id="A0A4Y6UFW3"/>
<reference evidence="4 5" key="1">
    <citation type="submission" date="2019-03" db="EMBL/GenBank/DDBJ databases">
        <title>The complete genome sequence of Swingsia samuiensis NBRC107927(T).</title>
        <authorList>
            <person name="Chua K.-O."/>
            <person name="Chan K.-G."/>
            <person name="See-Too W.-S."/>
        </authorList>
    </citation>
    <scope>NUCLEOTIDE SEQUENCE [LARGE SCALE GENOMIC DNA]</scope>
    <source>
        <strain evidence="4 5">AH83</strain>
    </source>
</reference>
<dbReference type="RefSeq" id="WP_141459436.1">
    <property type="nucleotide sequence ID" value="NZ_CP038141.1"/>
</dbReference>
<protein>
    <submittedName>
        <fullName evidence="4">Efflux transporter outer membrane subunit</fullName>
    </submittedName>
</protein>
<dbReference type="InterPro" id="IPR003423">
    <property type="entry name" value="OMP_efflux"/>
</dbReference>
<dbReference type="EMBL" id="CP038141">
    <property type="protein sequence ID" value="QDH16453.1"/>
    <property type="molecule type" value="Genomic_DNA"/>
</dbReference>
<evidence type="ECO:0000256" key="3">
    <source>
        <dbReference type="SAM" id="Coils"/>
    </source>
</evidence>
<evidence type="ECO:0000256" key="2">
    <source>
        <dbReference type="RuleBase" id="RU362097"/>
    </source>
</evidence>
<dbReference type="PROSITE" id="PS51257">
    <property type="entry name" value="PROKAR_LIPOPROTEIN"/>
    <property type="match status" value="1"/>
</dbReference>
<dbReference type="PANTHER" id="PTHR30203">
    <property type="entry name" value="OUTER MEMBRANE CATION EFFLUX PROTEIN"/>
    <property type="match status" value="1"/>
</dbReference>
<keyword evidence="3" id="KW-0175">Coiled coil</keyword>
<dbReference type="InterPro" id="IPR010131">
    <property type="entry name" value="MdtP/NodT-like"/>
</dbReference>
<dbReference type="Gene3D" id="2.20.200.10">
    <property type="entry name" value="Outer membrane efflux proteins (OEP)"/>
    <property type="match status" value="1"/>
</dbReference>
<keyword evidence="2" id="KW-0449">Lipoprotein</keyword>
<dbReference type="Gene3D" id="1.20.1600.10">
    <property type="entry name" value="Outer membrane efflux proteins (OEP)"/>
    <property type="match status" value="1"/>
</dbReference>
<dbReference type="SUPFAM" id="SSF56954">
    <property type="entry name" value="Outer membrane efflux proteins (OEP)"/>
    <property type="match status" value="1"/>
</dbReference>
<dbReference type="Pfam" id="PF02321">
    <property type="entry name" value="OEP"/>
    <property type="match status" value="2"/>
</dbReference>
<keyword evidence="5" id="KW-1185">Reference proteome</keyword>
<dbReference type="NCBIfam" id="TIGR01845">
    <property type="entry name" value="outer_NodT"/>
    <property type="match status" value="1"/>
</dbReference>
<comment type="subcellular location">
    <subcellularLocation>
        <location evidence="2">Cell membrane</location>
        <topology evidence="2">Lipid-anchor</topology>
    </subcellularLocation>
</comment>
<accession>A0A4Y6UFW3</accession>
<evidence type="ECO:0000313" key="4">
    <source>
        <dbReference type="EMBL" id="QDH16453.1"/>
    </source>
</evidence>
<keyword evidence="2" id="KW-0812">Transmembrane</keyword>
<evidence type="ECO:0000256" key="1">
    <source>
        <dbReference type="ARBA" id="ARBA00007613"/>
    </source>
</evidence>
<dbReference type="OrthoDB" id="9783100at2"/>
<gene>
    <name evidence="4" type="ORF">E3D00_01865</name>
</gene>
<dbReference type="Proteomes" id="UP000316313">
    <property type="component" value="Chromosome"/>
</dbReference>
<organism evidence="4 5">
    <name type="scientific">Swingsia samuiensis</name>
    <dbReference type="NCBI Taxonomy" id="1293412"/>
    <lineage>
        <taxon>Bacteria</taxon>
        <taxon>Pseudomonadati</taxon>
        <taxon>Pseudomonadota</taxon>
        <taxon>Alphaproteobacteria</taxon>
        <taxon>Acetobacterales</taxon>
        <taxon>Acetobacteraceae</taxon>
        <taxon>Swingsia</taxon>
    </lineage>
</organism>